<keyword evidence="10" id="KW-1185">Reference proteome</keyword>
<evidence type="ECO:0000256" key="3">
    <source>
        <dbReference type="ARBA" id="ARBA00022729"/>
    </source>
</evidence>
<evidence type="ECO:0000256" key="5">
    <source>
        <dbReference type="ARBA" id="ARBA00023180"/>
    </source>
</evidence>
<evidence type="ECO:0000256" key="4">
    <source>
        <dbReference type="ARBA" id="ARBA00022933"/>
    </source>
</evidence>
<dbReference type="GeneTree" id="ENSGT01060000251182"/>
<evidence type="ECO:0000313" key="10">
    <source>
        <dbReference type="Proteomes" id="UP000694388"/>
    </source>
</evidence>
<dbReference type="GO" id="GO:0005576">
    <property type="term" value="C:extracellular region"/>
    <property type="evidence" value="ECO:0007669"/>
    <property type="project" value="UniProtKB-SubCell"/>
</dbReference>
<dbReference type="PROSITE" id="PS51257">
    <property type="entry name" value="PROKAR_LIPOPROTEIN"/>
    <property type="match status" value="1"/>
</dbReference>
<dbReference type="GO" id="GO:0001887">
    <property type="term" value="P:selenium compound metabolic process"/>
    <property type="evidence" value="ECO:0007669"/>
    <property type="project" value="TreeGrafter"/>
</dbReference>
<reference evidence="9" key="2">
    <citation type="submission" date="2025-09" db="UniProtKB">
        <authorList>
            <consortium name="Ensembl"/>
        </authorList>
    </citation>
    <scope>IDENTIFICATION</scope>
</reference>
<dbReference type="OMA" id="NTTERWH"/>
<protein>
    <recommendedName>
        <fullName evidence="8">Selenoprotein P N-terminal domain-containing protein</fullName>
    </recommendedName>
</protein>
<dbReference type="Pfam" id="PF04592">
    <property type="entry name" value="SelP_N"/>
    <property type="match status" value="1"/>
</dbReference>
<evidence type="ECO:0000259" key="8">
    <source>
        <dbReference type="Pfam" id="PF04592"/>
    </source>
</evidence>
<name>A0A8C4N6J7_EPTBU</name>
<dbReference type="Ensembl" id="ENSEBUT00000003376.1">
    <property type="protein sequence ID" value="ENSEBUP00000003012.1"/>
    <property type="gene ID" value="ENSEBUG00000002220.1"/>
</dbReference>
<dbReference type="InterPro" id="IPR007671">
    <property type="entry name" value="Selenoprotein-P_N"/>
</dbReference>
<dbReference type="PANTHER" id="PTHR10105">
    <property type="entry name" value="SELENOPROTEIN P"/>
    <property type="match status" value="1"/>
</dbReference>
<dbReference type="GO" id="GO:0008430">
    <property type="term" value="F:selenium binding"/>
    <property type="evidence" value="ECO:0007669"/>
    <property type="project" value="InterPro"/>
</dbReference>
<evidence type="ECO:0000256" key="2">
    <source>
        <dbReference type="ARBA" id="ARBA00022525"/>
    </source>
</evidence>
<evidence type="ECO:0000313" key="9">
    <source>
        <dbReference type="Ensembl" id="ENSEBUP00000003012.1"/>
    </source>
</evidence>
<feature type="compositionally biased region" description="Polar residues" evidence="6">
    <location>
        <begin position="162"/>
        <end position="177"/>
    </location>
</feature>
<evidence type="ECO:0000256" key="1">
    <source>
        <dbReference type="ARBA" id="ARBA00004613"/>
    </source>
</evidence>
<feature type="domain" description="Selenoprotein P N-terminal" evidence="8">
    <location>
        <begin position="43"/>
        <end position="163"/>
    </location>
</feature>
<evidence type="ECO:0000256" key="7">
    <source>
        <dbReference type="SAM" id="SignalP"/>
    </source>
</evidence>
<dbReference type="Proteomes" id="UP000694388">
    <property type="component" value="Unplaced"/>
</dbReference>
<keyword evidence="5" id="KW-0325">Glycoprotein</keyword>
<keyword evidence="2" id="KW-0964">Secreted</keyword>
<evidence type="ECO:0000256" key="6">
    <source>
        <dbReference type="SAM" id="MobiDB-lite"/>
    </source>
</evidence>
<feature type="chain" id="PRO_5034681384" description="Selenoprotein P N-terminal domain-containing protein" evidence="7">
    <location>
        <begin position="30"/>
        <end position="177"/>
    </location>
</feature>
<reference evidence="9" key="1">
    <citation type="submission" date="2025-08" db="UniProtKB">
        <authorList>
            <consortium name="Ensembl"/>
        </authorList>
    </citation>
    <scope>IDENTIFICATION</scope>
</reference>
<feature type="signal peptide" evidence="7">
    <location>
        <begin position="1"/>
        <end position="29"/>
    </location>
</feature>
<dbReference type="PANTHER" id="PTHR10105:SF2">
    <property type="entry name" value="AGAP003297-PA"/>
    <property type="match status" value="1"/>
</dbReference>
<keyword evidence="4" id="KW-0712">Selenocysteine</keyword>
<accession>A0A8C4N6J7</accession>
<sequence>MGRPQLKGGGWGGWSVLLTSSLLALLACAATDENCFFPIIVWVFLFCTRLTELHCSLSREGLPAPSLLLINSADTSSRRKVHRLHHAAKGHAAVCQTPVNTTERWHGSAGRHGDVYIYDRCHRLTFHMDLPMSYLDFPYVKAAIMNTHSNEVCGPCPESRTEVSSSKRSGIETPSQL</sequence>
<keyword evidence="3 7" id="KW-0732">Signal</keyword>
<proteinExistence type="predicted"/>
<organism evidence="9 10">
    <name type="scientific">Eptatretus burgeri</name>
    <name type="common">Inshore hagfish</name>
    <dbReference type="NCBI Taxonomy" id="7764"/>
    <lineage>
        <taxon>Eukaryota</taxon>
        <taxon>Metazoa</taxon>
        <taxon>Chordata</taxon>
        <taxon>Craniata</taxon>
        <taxon>Vertebrata</taxon>
        <taxon>Cyclostomata</taxon>
        <taxon>Myxini</taxon>
        <taxon>Myxiniformes</taxon>
        <taxon>Myxinidae</taxon>
        <taxon>Eptatretinae</taxon>
        <taxon>Eptatretus</taxon>
    </lineage>
</organism>
<dbReference type="InterPro" id="IPR037941">
    <property type="entry name" value="SeP"/>
</dbReference>
<feature type="region of interest" description="Disordered" evidence="6">
    <location>
        <begin position="154"/>
        <end position="177"/>
    </location>
</feature>
<dbReference type="AlphaFoldDB" id="A0A8C4N6J7"/>
<comment type="subcellular location">
    <subcellularLocation>
        <location evidence="1">Secreted</location>
    </subcellularLocation>
</comment>